<dbReference type="InterPro" id="IPR022666">
    <property type="entry name" value="Ribosomal_uL2_RNA-bd_dom"/>
</dbReference>
<keyword evidence="3" id="KW-0687">Ribonucleoprotein</keyword>
<dbReference type="InterPro" id="IPR002171">
    <property type="entry name" value="Ribosomal_uL2"/>
</dbReference>
<feature type="compositionally biased region" description="Basic residues" evidence="6">
    <location>
        <begin position="223"/>
        <end position="232"/>
    </location>
</feature>
<dbReference type="InterPro" id="IPR022671">
    <property type="entry name" value="Ribosomal_uL2_CS"/>
</dbReference>
<evidence type="ECO:0000313" key="10">
    <source>
        <dbReference type="Proteomes" id="UP000189666"/>
    </source>
</evidence>
<dbReference type="Gene3D" id="2.30.30.30">
    <property type="match status" value="1"/>
</dbReference>
<dbReference type="InterPro" id="IPR022669">
    <property type="entry name" value="Ribosomal_uL2_C"/>
</dbReference>
<keyword evidence="2 9" id="KW-0689">Ribosomal protein</keyword>
<evidence type="ECO:0000313" key="9">
    <source>
        <dbReference type="EMBL" id="AQU89586.1"/>
    </source>
</evidence>
<dbReference type="PIRSF" id="PIRSF002158">
    <property type="entry name" value="Ribosomal_L2"/>
    <property type="match status" value="1"/>
</dbReference>
<evidence type="ECO:0000259" key="8">
    <source>
        <dbReference type="SMART" id="SM01383"/>
    </source>
</evidence>
<evidence type="ECO:0000256" key="3">
    <source>
        <dbReference type="ARBA" id="ARBA00023274"/>
    </source>
</evidence>
<dbReference type="SUPFAM" id="SSF50249">
    <property type="entry name" value="Nucleic acid-binding proteins"/>
    <property type="match status" value="1"/>
</dbReference>
<dbReference type="GO" id="GO:0015934">
    <property type="term" value="C:large ribosomal subunit"/>
    <property type="evidence" value="ECO:0007669"/>
    <property type="project" value="InterPro"/>
</dbReference>
<dbReference type="GO" id="GO:0003723">
    <property type="term" value="F:RNA binding"/>
    <property type="evidence" value="ECO:0007669"/>
    <property type="project" value="InterPro"/>
</dbReference>
<evidence type="ECO:0000256" key="6">
    <source>
        <dbReference type="SAM" id="MobiDB-lite"/>
    </source>
</evidence>
<gene>
    <name evidence="9" type="ORF">BW244_0168</name>
</gene>
<evidence type="ECO:0000256" key="5">
    <source>
        <dbReference type="ARBA" id="ARBA00035459"/>
    </source>
</evidence>
<feature type="domain" description="Large ribosomal subunit protein uL2 C-terminal" evidence="7">
    <location>
        <begin position="98"/>
        <end position="224"/>
    </location>
</feature>
<dbReference type="GO" id="GO:0006412">
    <property type="term" value="P:translation"/>
    <property type="evidence" value="ECO:0007669"/>
    <property type="project" value="InterPro"/>
</dbReference>
<evidence type="ECO:0000256" key="1">
    <source>
        <dbReference type="ARBA" id="ARBA00005636"/>
    </source>
</evidence>
<protein>
    <recommendedName>
        <fullName evidence="4">Large ribosomal subunit protein uL2</fullName>
    </recommendedName>
    <alternativeName>
        <fullName evidence="5">50S ribosomal protein L2</fullName>
    </alternativeName>
</protein>
<dbReference type="PROSITE" id="PS00467">
    <property type="entry name" value="RIBOSOMAL_L2"/>
    <property type="match status" value="1"/>
</dbReference>
<feature type="region of interest" description="Disordered" evidence="6">
    <location>
        <begin position="196"/>
        <end position="232"/>
    </location>
</feature>
<dbReference type="SMART" id="SM01383">
    <property type="entry name" value="Ribosomal_L2"/>
    <property type="match status" value="1"/>
</dbReference>
<dbReference type="RefSeq" id="WP_211118429.1">
    <property type="nucleotide sequence ID" value="NZ_CP019943.1"/>
</dbReference>
<dbReference type="Gene3D" id="4.10.950.10">
    <property type="entry name" value="Ribosomal protein L2, domain 3"/>
    <property type="match status" value="1"/>
</dbReference>
<proteinExistence type="inferred from homology"/>
<dbReference type="PANTHER" id="PTHR13691:SF5">
    <property type="entry name" value="LARGE RIBOSOMAL SUBUNIT PROTEIN UL2M"/>
    <property type="match status" value="1"/>
</dbReference>
<dbReference type="EMBL" id="CP019943">
    <property type="protein sequence ID" value="AQU89586.1"/>
    <property type="molecule type" value="Genomic_DNA"/>
</dbReference>
<sequence length="232" mass="26415">MNIYKKLCFFKKKNSGRSKGKISVRHIGNSHKKLYRKIDFLRNKIDIPAKILRFDYDPNRNTDLALIKYLDGEYRYIIRTNEMFINDVIISSVKNPIFNFGNSTIIKNFQIGSFLNCIEKYPNSGAIFSRSSGISSELIFKDNKFGIIKLSSSKKIKISLNCKATFGKIFNRYKKKLYKAGQNRWKGIRPTVRGVAMNPVDHPLGGGEGKTSGGRHPCSPTGKKSKGYKTKK</sequence>
<evidence type="ECO:0000256" key="2">
    <source>
        <dbReference type="ARBA" id="ARBA00022980"/>
    </source>
</evidence>
<dbReference type="NCBIfam" id="TIGR01171">
    <property type="entry name" value="rplB_bact"/>
    <property type="match status" value="1"/>
</dbReference>
<dbReference type="GO" id="GO:0003735">
    <property type="term" value="F:structural constituent of ribosome"/>
    <property type="evidence" value="ECO:0007669"/>
    <property type="project" value="InterPro"/>
</dbReference>
<dbReference type="Proteomes" id="UP000189666">
    <property type="component" value="Chromosome"/>
</dbReference>
<dbReference type="Pfam" id="PF00181">
    <property type="entry name" value="Ribosomal_L2_N"/>
    <property type="match status" value="1"/>
</dbReference>
<dbReference type="InterPro" id="IPR008991">
    <property type="entry name" value="Translation_prot_SH3-like_sf"/>
</dbReference>
<reference evidence="9 10" key="1">
    <citation type="submission" date="2017-02" db="EMBL/GenBank/DDBJ databases">
        <title>Complete Genome of Candidatus Carsonella ruddii strain BC, a Nutritional Endosymbiont of Bactericera cockerelli.</title>
        <authorList>
            <person name="Riley A.B."/>
            <person name="Kim D.H."/>
            <person name="Hansen A.K."/>
        </authorList>
    </citation>
    <scope>NUCLEOTIDE SEQUENCE [LARGE SCALE GENOMIC DNA]</scope>
    <source>
        <strain evidence="9 10">BC</strain>
    </source>
</reference>
<dbReference type="SMART" id="SM01382">
    <property type="entry name" value="Ribosomal_L2_C"/>
    <property type="match status" value="1"/>
</dbReference>
<dbReference type="InterPro" id="IPR012340">
    <property type="entry name" value="NA-bd_OB-fold"/>
</dbReference>
<dbReference type="AlphaFoldDB" id="A0A1U9RRS5"/>
<comment type="similarity">
    <text evidence="1">Belongs to the universal ribosomal protein uL2 family.</text>
</comment>
<dbReference type="FunFam" id="4.10.950.10:FF:000001">
    <property type="entry name" value="50S ribosomal protein L2"/>
    <property type="match status" value="1"/>
</dbReference>
<evidence type="ECO:0000256" key="4">
    <source>
        <dbReference type="ARBA" id="ARBA00035242"/>
    </source>
</evidence>
<dbReference type="InterPro" id="IPR005880">
    <property type="entry name" value="Ribosomal_uL2_bac/org-type"/>
</dbReference>
<name>A0A1U9RRS5_CARRU</name>
<dbReference type="InterPro" id="IPR014726">
    <property type="entry name" value="Ribosomal_uL2_dom3"/>
</dbReference>
<dbReference type="Pfam" id="PF03947">
    <property type="entry name" value="Ribosomal_L2_C"/>
    <property type="match status" value="1"/>
</dbReference>
<dbReference type="Gene3D" id="2.40.50.140">
    <property type="entry name" value="Nucleic acid-binding proteins"/>
    <property type="match status" value="1"/>
</dbReference>
<dbReference type="SUPFAM" id="SSF50104">
    <property type="entry name" value="Translation proteins SH3-like domain"/>
    <property type="match status" value="1"/>
</dbReference>
<organism evidence="9 10">
    <name type="scientific">Carsonella ruddii</name>
    <dbReference type="NCBI Taxonomy" id="114186"/>
    <lineage>
        <taxon>Bacteria</taxon>
        <taxon>Pseudomonadati</taxon>
        <taxon>Pseudomonadota</taxon>
        <taxon>Gammaproteobacteria</taxon>
        <taxon>Oceanospirillales</taxon>
        <taxon>Halomonadaceae</taxon>
        <taxon>Zymobacter group</taxon>
        <taxon>Candidatus Carsonella</taxon>
    </lineage>
</organism>
<dbReference type="InterPro" id="IPR014722">
    <property type="entry name" value="Rib_uL2_dom2"/>
</dbReference>
<dbReference type="PANTHER" id="PTHR13691">
    <property type="entry name" value="RIBOSOMAL PROTEIN L2"/>
    <property type="match status" value="1"/>
</dbReference>
<evidence type="ECO:0000259" key="7">
    <source>
        <dbReference type="SMART" id="SM01382"/>
    </source>
</evidence>
<dbReference type="GO" id="GO:0016740">
    <property type="term" value="F:transferase activity"/>
    <property type="evidence" value="ECO:0007669"/>
    <property type="project" value="InterPro"/>
</dbReference>
<accession>A0A1U9RRS5</accession>
<feature type="domain" description="Large ribosomal subunit protein uL2 RNA-binding" evidence="8">
    <location>
        <begin position="16"/>
        <end position="91"/>
    </location>
</feature>